<evidence type="ECO:0000313" key="1">
    <source>
        <dbReference type="EMBL" id="KGN55520.1"/>
    </source>
</evidence>
<sequence>MGFNLEWAYGGGEAHMGMRRKGIAEKRKGKSQITFYLSRNPQHLVVSNEEMPGVEPEDDVVYLGATVNGPKRTRERDER</sequence>
<reference evidence="1 2" key="4">
    <citation type="journal article" date="2011" name="BMC Genomics">
        <title>RNA-Seq improves annotation of protein-coding genes in the cucumber genome.</title>
        <authorList>
            <person name="Li Z."/>
            <person name="Zhang Z."/>
            <person name="Yan P."/>
            <person name="Huang S."/>
            <person name="Fei Z."/>
            <person name="Lin K."/>
        </authorList>
    </citation>
    <scope>NUCLEOTIDE SEQUENCE [LARGE SCALE GENOMIC DNA]</scope>
    <source>
        <strain evidence="2">cv. 9930</strain>
    </source>
</reference>
<dbReference type="EMBL" id="CM002925">
    <property type="protein sequence ID" value="KGN55520.1"/>
    <property type="molecule type" value="Genomic_DNA"/>
</dbReference>
<proteinExistence type="predicted"/>
<gene>
    <name evidence="1" type="ORF">Csa_4G664280</name>
</gene>
<organism evidence="1 2">
    <name type="scientific">Cucumis sativus</name>
    <name type="common">Cucumber</name>
    <dbReference type="NCBI Taxonomy" id="3659"/>
    <lineage>
        <taxon>Eukaryota</taxon>
        <taxon>Viridiplantae</taxon>
        <taxon>Streptophyta</taxon>
        <taxon>Embryophyta</taxon>
        <taxon>Tracheophyta</taxon>
        <taxon>Spermatophyta</taxon>
        <taxon>Magnoliopsida</taxon>
        <taxon>eudicotyledons</taxon>
        <taxon>Gunneridae</taxon>
        <taxon>Pentapetalae</taxon>
        <taxon>rosids</taxon>
        <taxon>fabids</taxon>
        <taxon>Cucurbitales</taxon>
        <taxon>Cucurbitaceae</taxon>
        <taxon>Benincaseae</taxon>
        <taxon>Cucumis</taxon>
    </lineage>
</organism>
<accession>A0A0A0L0S4</accession>
<evidence type="ECO:0000313" key="2">
    <source>
        <dbReference type="Proteomes" id="UP000029981"/>
    </source>
</evidence>
<dbReference type="Gramene" id="KGN55520">
    <property type="protein sequence ID" value="KGN55520"/>
    <property type="gene ID" value="Csa_4G664280"/>
</dbReference>
<reference evidence="1 2" key="2">
    <citation type="journal article" date="2009" name="PLoS ONE">
        <title>An integrated genetic and cytogenetic map of the cucumber genome.</title>
        <authorList>
            <person name="Ren Y."/>
            <person name="Zhang Z."/>
            <person name="Liu J."/>
            <person name="Staub J.E."/>
            <person name="Han Y."/>
            <person name="Cheng Z."/>
            <person name="Li X."/>
            <person name="Lu J."/>
            <person name="Miao H."/>
            <person name="Kang H."/>
            <person name="Xie B."/>
            <person name="Gu X."/>
            <person name="Wang X."/>
            <person name="Du Y."/>
            <person name="Jin W."/>
            <person name="Huang S."/>
        </authorList>
    </citation>
    <scope>NUCLEOTIDE SEQUENCE [LARGE SCALE GENOMIC DNA]</scope>
    <source>
        <strain evidence="2">cv. 9930</strain>
    </source>
</reference>
<name>A0A0A0L0S4_CUCSA</name>
<keyword evidence="2" id="KW-1185">Reference proteome</keyword>
<reference evidence="1 2" key="3">
    <citation type="journal article" date="2010" name="BMC Genomics">
        <title>Transcriptome sequencing and comparative analysis of cucumber flowers with different sex types.</title>
        <authorList>
            <person name="Guo S."/>
            <person name="Zheng Y."/>
            <person name="Joung J.G."/>
            <person name="Liu S."/>
            <person name="Zhang Z."/>
            <person name="Crasta O.R."/>
            <person name="Sobral B.W."/>
            <person name="Xu Y."/>
            <person name="Huang S."/>
            <person name="Fei Z."/>
        </authorList>
    </citation>
    <scope>NUCLEOTIDE SEQUENCE [LARGE SCALE GENOMIC DNA]</scope>
    <source>
        <strain evidence="2">cv. 9930</strain>
    </source>
</reference>
<dbReference type="AlphaFoldDB" id="A0A0A0L0S4"/>
<protein>
    <submittedName>
        <fullName evidence="1">Uncharacterized protein</fullName>
    </submittedName>
</protein>
<dbReference type="Proteomes" id="UP000029981">
    <property type="component" value="Chromosome 4"/>
</dbReference>
<reference evidence="1 2" key="1">
    <citation type="journal article" date="2009" name="Nat. Genet.">
        <title>The genome of the cucumber, Cucumis sativus L.</title>
        <authorList>
            <person name="Huang S."/>
            <person name="Li R."/>
            <person name="Zhang Z."/>
            <person name="Li L."/>
            <person name="Gu X."/>
            <person name="Fan W."/>
            <person name="Lucas W.J."/>
            <person name="Wang X."/>
            <person name="Xie B."/>
            <person name="Ni P."/>
            <person name="Ren Y."/>
            <person name="Zhu H."/>
            <person name="Li J."/>
            <person name="Lin K."/>
            <person name="Jin W."/>
            <person name="Fei Z."/>
            <person name="Li G."/>
            <person name="Staub J."/>
            <person name="Kilian A."/>
            <person name="van der Vossen E.A."/>
            <person name="Wu Y."/>
            <person name="Guo J."/>
            <person name="He J."/>
            <person name="Jia Z."/>
            <person name="Ren Y."/>
            <person name="Tian G."/>
            <person name="Lu Y."/>
            <person name="Ruan J."/>
            <person name="Qian W."/>
            <person name="Wang M."/>
            <person name="Huang Q."/>
            <person name="Li B."/>
            <person name="Xuan Z."/>
            <person name="Cao J."/>
            <person name="Asan"/>
            <person name="Wu Z."/>
            <person name="Zhang J."/>
            <person name="Cai Q."/>
            <person name="Bai Y."/>
            <person name="Zhao B."/>
            <person name="Han Y."/>
            <person name="Li Y."/>
            <person name="Li X."/>
            <person name="Wang S."/>
            <person name="Shi Q."/>
            <person name="Liu S."/>
            <person name="Cho W.K."/>
            <person name="Kim J.Y."/>
            <person name="Xu Y."/>
            <person name="Heller-Uszynska K."/>
            <person name="Miao H."/>
            <person name="Cheng Z."/>
            <person name="Zhang S."/>
            <person name="Wu J."/>
            <person name="Yang Y."/>
            <person name="Kang H."/>
            <person name="Li M."/>
            <person name="Liang H."/>
            <person name="Ren X."/>
            <person name="Shi Z."/>
            <person name="Wen M."/>
            <person name="Jian M."/>
            <person name="Yang H."/>
            <person name="Zhang G."/>
            <person name="Yang Z."/>
            <person name="Chen R."/>
            <person name="Liu S."/>
            <person name="Li J."/>
            <person name="Ma L."/>
            <person name="Liu H."/>
            <person name="Zhou Y."/>
            <person name="Zhao J."/>
            <person name="Fang X."/>
            <person name="Li G."/>
            <person name="Fang L."/>
            <person name="Li Y."/>
            <person name="Liu D."/>
            <person name="Zheng H."/>
            <person name="Zhang Y."/>
            <person name="Qin N."/>
            <person name="Li Z."/>
            <person name="Yang G."/>
            <person name="Yang S."/>
            <person name="Bolund L."/>
            <person name="Kristiansen K."/>
            <person name="Zheng H."/>
            <person name="Li S."/>
            <person name="Zhang X."/>
            <person name="Yang H."/>
            <person name="Wang J."/>
            <person name="Sun R."/>
            <person name="Zhang B."/>
            <person name="Jiang S."/>
            <person name="Wang J."/>
            <person name="Du Y."/>
            <person name="Li S."/>
        </authorList>
    </citation>
    <scope>NUCLEOTIDE SEQUENCE [LARGE SCALE GENOMIC DNA]</scope>
    <source>
        <strain evidence="2">cv. 9930</strain>
    </source>
</reference>